<gene>
    <name evidence="17" type="ORF">BJ508DRAFT_410384</name>
</gene>
<evidence type="ECO:0000256" key="9">
    <source>
        <dbReference type="ARBA" id="ARBA00023128"/>
    </source>
</evidence>
<dbReference type="AlphaFoldDB" id="A0A3N4J126"/>
<evidence type="ECO:0000256" key="11">
    <source>
        <dbReference type="ARBA" id="ARBA00023186"/>
    </source>
</evidence>
<evidence type="ECO:0000256" key="15">
    <source>
        <dbReference type="SAM" id="MobiDB-lite"/>
    </source>
</evidence>
<evidence type="ECO:0000259" key="16">
    <source>
        <dbReference type="Pfam" id="PF02953"/>
    </source>
</evidence>
<keyword evidence="6" id="KW-0862">Zinc</keyword>
<evidence type="ECO:0000256" key="3">
    <source>
        <dbReference type="ARBA" id="ARBA00022448"/>
    </source>
</evidence>
<dbReference type="InterPro" id="IPR035427">
    <property type="entry name" value="Tim10-like_dom_sf"/>
</dbReference>
<dbReference type="GO" id="GO:0042719">
    <property type="term" value="C:mitochondrial intermembrane space chaperone complex"/>
    <property type="evidence" value="ECO:0007669"/>
    <property type="project" value="UniProtKB-ARBA"/>
</dbReference>
<evidence type="ECO:0000256" key="8">
    <source>
        <dbReference type="ARBA" id="ARBA00023010"/>
    </source>
</evidence>
<dbReference type="Gene3D" id="1.10.287.810">
    <property type="entry name" value="Mitochondrial import inner membrane translocase subunit tim13 like domains"/>
    <property type="match status" value="1"/>
</dbReference>
<evidence type="ECO:0000256" key="12">
    <source>
        <dbReference type="ARBA" id="ARBA00025151"/>
    </source>
</evidence>
<keyword evidence="7 14" id="KW-0653">Protein transport</keyword>
<evidence type="ECO:0000256" key="5">
    <source>
        <dbReference type="ARBA" id="ARBA00022792"/>
    </source>
</evidence>
<evidence type="ECO:0000313" key="18">
    <source>
        <dbReference type="Proteomes" id="UP000275078"/>
    </source>
</evidence>
<name>A0A3N4J126_ASCIM</name>
<evidence type="ECO:0000313" key="17">
    <source>
        <dbReference type="EMBL" id="RPA87624.1"/>
    </source>
</evidence>
<dbReference type="Proteomes" id="UP000275078">
    <property type="component" value="Unassembled WGS sequence"/>
</dbReference>
<keyword evidence="9 14" id="KW-0496">Mitochondrion</keyword>
<keyword evidence="18" id="KW-1185">Reference proteome</keyword>
<keyword evidence="11 14" id="KW-0143">Chaperone</keyword>
<comment type="similarity">
    <text evidence="2 14">Belongs to the small Tim family.</text>
</comment>
<evidence type="ECO:0000256" key="13">
    <source>
        <dbReference type="ARBA" id="ARBA00025862"/>
    </source>
</evidence>
<comment type="subcellular location">
    <subcellularLocation>
        <location evidence="1 14">Mitochondrion inner membrane</location>
        <topology evidence="1 14">Peripheral membrane protein</topology>
        <orientation evidence="1 14">Intermembrane side</orientation>
    </subcellularLocation>
</comment>
<dbReference type="InterPro" id="IPR004217">
    <property type="entry name" value="Tim10-like"/>
</dbReference>
<evidence type="ECO:0000256" key="1">
    <source>
        <dbReference type="ARBA" id="ARBA00004137"/>
    </source>
</evidence>
<dbReference type="Pfam" id="PF02953">
    <property type="entry name" value="zf-Tim10_DDP"/>
    <property type="match status" value="1"/>
</dbReference>
<keyword evidence="8 14" id="KW-0811">Translocation</keyword>
<feature type="region of interest" description="Disordered" evidence="15">
    <location>
        <begin position="1"/>
        <end position="20"/>
    </location>
</feature>
<evidence type="ECO:0000256" key="2">
    <source>
        <dbReference type="ARBA" id="ARBA00006720"/>
    </source>
</evidence>
<dbReference type="OrthoDB" id="7813104at2759"/>
<comment type="subunit">
    <text evidence="13">Heterohexamer; composed of 3 copies of TIM8 and 3 copies of TIM13, named soluble 70 kDa complex. Associates with the TIM22 complex, whose core is composed of TIM22 and TIM54. Interacts with the transmembrane regions of multi-pass transmembrane proteins in transit.</text>
</comment>
<keyword evidence="4" id="KW-0479">Metal-binding</keyword>
<comment type="domain">
    <text evidence="14">The twin CX3C motif contains 4 conserved Cys residues that form 2 disulfide bonds in the mitochondrial intermembrane space.</text>
</comment>
<dbReference type="GO" id="GO:0046872">
    <property type="term" value="F:metal ion binding"/>
    <property type="evidence" value="ECO:0007669"/>
    <property type="project" value="UniProtKB-KW"/>
</dbReference>
<dbReference type="STRING" id="1160509.A0A3N4J126"/>
<evidence type="ECO:0000256" key="4">
    <source>
        <dbReference type="ARBA" id="ARBA00022723"/>
    </source>
</evidence>
<feature type="domain" description="Tim10-like" evidence="16">
    <location>
        <begin position="29"/>
        <end position="88"/>
    </location>
</feature>
<dbReference type="FunFam" id="1.10.287.810:FF:000001">
    <property type="entry name" value="mitochondrial import inner membrane translocase subunit TIM13"/>
    <property type="match status" value="1"/>
</dbReference>
<dbReference type="EMBL" id="ML119646">
    <property type="protein sequence ID" value="RPA87624.1"/>
    <property type="molecule type" value="Genomic_DNA"/>
</dbReference>
<keyword evidence="5 14" id="KW-0472">Membrane</keyword>
<evidence type="ECO:0000256" key="6">
    <source>
        <dbReference type="ARBA" id="ARBA00022833"/>
    </source>
</evidence>
<protein>
    <recommendedName>
        <fullName evidence="14">Mitochondrial import inner membrane translocase subunit</fullName>
    </recommendedName>
</protein>
<evidence type="ECO:0000256" key="10">
    <source>
        <dbReference type="ARBA" id="ARBA00023157"/>
    </source>
</evidence>
<reference evidence="17 18" key="1">
    <citation type="journal article" date="2018" name="Nat. Ecol. Evol.">
        <title>Pezizomycetes genomes reveal the molecular basis of ectomycorrhizal truffle lifestyle.</title>
        <authorList>
            <person name="Murat C."/>
            <person name="Payen T."/>
            <person name="Noel B."/>
            <person name="Kuo A."/>
            <person name="Morin E."/>
            <person name="Chen J."/>
            <person name="Kohler A."/>
            <person name="Krizsan K."/>
            <person name="Balestrini R."/>
            <person name="Da Silva C."/>
            <person name="Montanini B."/>
            <person name="Hainaut M."/>
            <person name="Levati E."/>
            <person name="Barry K.W."/>
            <person name="Belfiori B."/>
            <person name="Cichocki N."/>
            <person name="Clum A."/>
            <person name="Dockter R.B."/>
            <person name="Fauchery L."/>
            <person name="Guy J."/>
            <person name="Iotti M."/>
            <person name="Le Tacon F."/>
            <person name="Lindquist E.A."/>
            <person name="Lipzen A."/>
            <person name="Malagnac F."/>
            <person name="Mello A."/>
            <person name="Molinier V."/>
            <person name="Miyauchi S."/>
            <person name="Poulain J."/>
            <person name="Riccioni C."/>
            <person name="Rubini A."/>
            <person name="Sitrit Y."/>
            <person name="Splivallo R."/>
            <person name="Traeger S."/>
            <person name="Wang M."/>
            <person name="Zifcakova L."/>
            <person name="Wipf D."/>
            <person name="Zambonelli A."/>
            <person name="Paolocci F."/>
            <person name="Nowrousian M."/>
            <person name="Ottonello S."/>
            <person name="Baldrian P."/>
            <person name="Spatafora J.W."/>
            <person name="Henrissat B."/>
            <person name="Nagy L.G."/>
            <person name="Aury J.M."/>
            <person name="Wincker P."/>
            <person name="Grigoriev I.V."/>
            <person name="Bonfante P."/>
            <person name="Martin F.M."/>
        </authorList>
    </citation>
    <scope>NUCLEOTIDE SEQUENCE [LARGE SCALE GENOMIC DNA]</scope>
    <source>
        <strain evidence="17 18">RN42</strain>
    </source>
</reference>
<keyword evidence="3 14" id="KW-0813">Transport</keyword>
<sequence length="99" mass="11100">MDMFKGIAGGNSAPVSSQEEKKKALMERIAQEQSIANARALVAKINENCFDKCIPKPGSKMSSSDESCVTKCLEKYMTVWNTVSSEYIKRIQTERNNFQ</sequence>
<proteinExistence type="inferred from homology"/>
<keyword evidence="10 14" id="KW-1015">Disulfide bond</keyword>
<dbReference type="SUPFAM" id="SSF144122">
    <property type="entry name" value="Tim10-like"/>
    <property type="match status" value="1"/>
</dbReference>
<organism evidence="17 18">
    <name type="scientific">Ascobolus immersus RN42</name>
    <dbReference type="NCBI Taxonomy" id="1160509"/>
    <lineage>
        <taxon>Eukaryota</taxon>
        <taxon>Fungi</taxon>
        <taxon>Dikarya</taxon>
        <taxon>Ascomycota</taxon>
        <taxon>Pezizomycotina</taxon>
        <taxon>Pezizomycetes</taxon>
        <taxon>Pezizales</taxon>
        <taxon>Ascobolaceae</taxon>
        <taxon>Ascobolus</taxon>
    </lineage>
</organism>
<comment type="function">
    <text evidence="12">Mitochondrial intermembrane chaperone that participates in the import and insertion of some multi-pass transmembrane proteins into the mitochondrial inner membrane. Also required for the transfer of beta-barrel precursors from the TOM complex to the sorting and assembly machinery (SAM complex) of the outer membrane. Acts as a chaperone-like protein that protects the hydrophobic precursors from aggregation and guide them through the mitochondrial intermembrane space. The TIM8-TIM13 complex is non essential and only mediates the import of few proteins, while the predominant TIM9-TIM10 70 kDa complex is crucial and mediates the import of much more proteins.</text>
</comment>
<dbReference type="GO" id="GO:0045039">
    <property type="term" value="P:protein insertion into mitochondrial inner membrane"/>
    <property type="evidence" value="ECO:0007669"/>
    <property type="project" value="UniProtKB-ARBA"/>
</dbReference>
<evidence type="ECO:0000256" key="14">
    <source>
        <dbReference type="RuleBase" id="RU367043"/>
    </source>
</evidence>
<keyword evidence="5 14" id="KW-0999">Mitochondrion inner membrane</keyword>
<evidence type="ECO:0000256" key="7">
    <source>
        <dbReference type="ARBA" id="ARBA00022927"/>
    </source>
</evidence>
<accession>A0A3N4J126</accession>
<dbReference type="GO" id="GO:0005743">
    <property type="term" value="C:mitochondrial inner membrane"/>
    <property type="evidence" value="ECO:0007669"/>
    <property type="project" value="UniProtKB-SubCell"/>
</dbReference>
<dbReference type="GO" id="GO:0015031">
    <property type="term" value="P:protein transport"/>
    <property type="evidence" value="ECO:0007669"/>
    <property type="project" value="UniProtKB-KW"/>
</dbReference>